<organism evidence="2 3">
    <name type="scientific">Actinospica acidithermotolerans</name>
    <dbReference type="NCBI Taxonomy" id="2828514"/>
    <lineage>
        <taxon>Bacteria</taxon>
        <taxon>Bacillati</taxon>
        <taxon>Actinomycetota</taxon>
        <taxon>Actinomycetes</taxon>
        <taxon>Catenulisporales</taxon>
        <taxon>Actinospicaceae</taxon>
        <taxon>Actinospica</taxon>
    </lineage>
</organism>
<dbReference type="PROSITE" id="PS51186">
    <property type="entry name" value="GNAT"/>
    <property type="match status" value="2"/>
</dbReference>
<dbReference type="InterPro" id="IPR050276">
    <property type="entry name" value="MshD_Acetyltransferase"/>
</dbReference>
<keyword evidence="2" id="KW-0012">Acyltransferase</keyword>
<keyword evidence="3" id="KW-1185">Reference proteome</keyword>
<evidence type="ECO:0000313" key="3">
    <source>
        <dbReference type="Proteomes" id="UP000676325"/>
    </source>
</evidence>
<dbReference type="Pfam" id="PF00583">
    <property type="entry name" value="Acetyltransf_1"/>
    <property type="match status" value="1"/>
</dbReference>
<feature type="domain" description="N-acetyltransferase" evidence="1">
    <location>
        <begin position="4"/>
        <end position="173"/>
    </location>
</feature>
<protein>
    <submittedName>
        <fullName evidence="2">GNAT family N-acetyltransferase</fullName>
        <ecNumber evidence="2">2.3.1.-</ecNumber>
    </submittedName>
</protein>
<name>A0A941EAI7_9ACTN</name>
<sequence>MNEFAQRPLTESDASAYAALTAATSAADESGHRADEAAFRFQLHHPLRAEGFEELQGIFDGNRLVAMAWIQRGSTAEEAHWMRADGAVHPDYRGRGLGTRLVRWQDGLAPRVHEKYFPDRPLEVTARLADTNTAARELFAAEGYEPIRWSCQMRRPAHAPDPDTELPGGLEIEPFTPAVAEELRHAHNEIFADHFRGAPWTAEAWQAWISQEKIRHDLSFLLRDPAAEGAIAGFVVSSHAAAADPAPGALDLHLNMVGTRRAHRGRGVASGLIAHIVRESRRHGFATHSLGVDAENPTGALAVYERSGFIVERKYVLYNKVFEL</sequence>
<dbReference type="Pfam" id="PF13508">
    <property type="entry name" value="Acetyltransf_7"/>
    <property type="match status" value="1"/>
</dbReference>
<dbReference type="Gene3D" id="3.40.630.30">
    <property type="match status" value="1"/>
</dbReference>
<keyword evidence="2" id="KW-0808">Transferase</keyword>
<reference evidence="2" key="1">
    <citation type="submission" date="2021-04" db="EMBL/GenBank/DDBJ databases">
        <title>Genome based classification of Actinospica acidithermotolerans sp. nov., an actinobacterium isolated from an Indonesian hot spring.</title>
        <authorList>
            <person name="Kusuma A.B."/>
            <person name="Putra K.E."/>
            <person name="Nafisah S."/>
            <person name="Loh J."/>
            <person name="Nouioui I."/>
            <person name="Goodfellow M."/>
        </authorList>
    </citation>
    <scope>NUCLEOTIDE SEQUENCE</scope>
    <source>
        <strain evidence="2">MGRD01-02</strain>
    </source>
</reference>
<dbReference type="EC" id="2.3.1.-" evidence="2"/>
<comment type="caution">
    <text evidence="2">The sequence shown here is derived from an EMBL/GenBank/DDBJ whole genome shotgun (WGS) entry which is preliminary data.</text>
</comment>
<dbReference type="RefSeq" id="WP_212519115.1">
    <property type="nucleotide sequence ID" value="NZ_JAGSOH010000046.1"/>
</dbReference>
<dbReference type="SUPFAM" id="SSF55729">
    <property type="entry name" value="Acyl-CoA N-acyltransferases (Nat)"/>
    <property type="match status" value="2"/>
</dbReference>
<dbReference type="InterPro" id="IPR016181">
    <property type="entry name" value="Acyl_CoA_acyltransferase"/>
</dbReference>
<dbReference type="GO" id="GO:0016747">
    <property type="term" value="F:acyltransferase activity, transferring groups other than amino-acyl groups"/>
    <property type="evidence" value="ECO:0007669"/>
    <property type="project" value="InterPro"/>
</dbReference>
<dbReference type="CDD" id="cd04301">
    <property type="entry name" value="NAT_SF"/>
    <property type="match status" value="2"/>
</dbReference>
<proteinExistence type="predicted"/>
<dbReference type="InterPro" id="IPR000182">
    <property type="entry name" value="GNAT_dom"/>
</dbReference>
<accession>A0A941EAI7</accession>
<dbReference type="EMBL" id="JAGSOH010000046">
    <property type="protein sequence ID" value="MBR7827976.1"/>
    <property type="molecule type" value="Genomic_DNA"/>
</dbReference>
<dbReference type="PANTHER" id="PTHR43617">
    <property type="entry name" value="L-AMINO ACID N-ACETYLTRANSFERASE"/>
    <property type="match status" value="1"/>
</dbReference>
<dbReference type="Proteomes" id="UP000676325">
    <property type="component" value="Unassembled WGS sequence"/>
</dbReference>
<dbReference type="AlphaFoldDB" id="A0A941EAI7"/>
<feature type="domain" description="N-acetyltransferase" evidence="1">
    <location>
        <begin position="170"/>
        <end position="324"/>
    </location>
</feature>
<gene>
    <name evidence="2" type="ORF">KDK95_16790</name>
</gene>
<evidence type="ECO:0000313" key="2">
    <source>
        <dbReference type="EMBL" id="MBR7827976.1"/>
    </source>
</evidence>
<evidence type="ECO:0000259" key="1">
    <source>
        <dbReference type="PROSITE" id="PS51186"/>
    </source>
</evidence>